<evidence type="ECO:0000259" key="1">
    <source>
        <dbReference type="Pfam" id="PF02441"/>
    </source>
</evidence>
<proteinExistence type="predicted"/>
<accession>A0A345XYJ3</accession>
<dbReference type="SUPFAM" id="SSF52507">
    <property type="entry name" value="Homo-oligomeric flavin-containing Cys decarboxylases, HFCD"/>
    <property type="match status" value="1"/>
</dbReference>
<protein>
    <submittedName>
        <fullName evidence="2">Flavoprotein</fullName>
    </submittedName>
</protein>
<organism evidence="2 3">
    <name type="scientific">Streptomyces armeniacus</name>
    <dbReference type="NCBI Taxonomy" id="83291"/>
    <lineage>
        <taxon>Bacteria</taxon>
        <taxon>Bacillati</taxon>
        <taxon>Actinomycetota</taxon>
        <taxon>Actinomycetes</taxon>
        <taxon>Kitasatosporales</taxon>
        <taxon>Streptomycetaceae</taxon>
        <taxon>Streptomyces</taxon>
    </lineage>
</organism>
<dbReference type="GO" id="GO:0003824">
    <property type="term" value="F:catalytic activity"/>
    <property type="evidence" value="ECO:0007669"/>
    <property type="project" value="InterPro"/>
</dbReference>
<evidence type="ECO:0000313" key="3">
    <source>
        <dbReference type="Proteomes" id="UP000254425"/>
    </source>
</evidence>
<sequence length="179" mass="19052">MESRVLYLFGTAAPPVLDIGRVVRDAQAQGWEVCVGLTPTARDWFDGRLPELEELTGRPVRSAPRRPDDTDVWPPAHVLVVAPATLNSVNAAALGLTPNFVTAVVAEAIGKRWPLVVMPCVNSAYATHPQFGASIATLRGAGVHVLFGPGGFVPNEPGESRPEDYPWHLALSAAREAAG</sequence>
<dbReference type="RefSeq" id="WP_208883820.1">
    <property type="nucleotide sequence ID" value="NZ_CP031320.1"/>
</dbReference>
<keyword evidence="3" id="KW-1185">Reference proteome</keyword>
<gene>
    <name evidence="2" type="ORF">DVA86_33265</name>
</gene>
<dbReference type="Proteomes" id="UP000254425">
    <property type="component" value="Chromosome"/>
</dbReference>
<feature type="domain" description="Flavoprotein" evidence="1">
    <location>
        <begin position="11"/>
        <end position="127"/>
    </location>
</feature>
<name>A0A345XYJ3_9ACTN</name>
<dbReference type="KEGG" id="sarm:DVA86_33265"/>
<dbReference type="Pfam" id="PF02441">
    <property type="entry name" value="Flavoprotein"/>
    <property type="match status" value="1"/>
</dbReference>
<dbReference type="InterPro" id="IPR036551">
    <property type="entry name" value="Flavin_trans-like"/>
</dbReference>
<dbReference type="EMBL" id="CP031320">
    <property type="protein sequence ID" value="AXK36709.1"/>
    <property type="molecule type" value="Genomic_DNA"/>
</dbReference>
<dbReference type="InterPro" id="IPR003382">
    <property type="entry name" value="Flavoprotein"/>
</dbReference>
<dbReference type="AlphaFoldDB" id="A0A345XYJ3"/>
<dbReference type="Gene3D" id="3.40.50.1950">
    <property type="entry name" value="Flavin prenyltransferase-like"/>
    <property type="match status" value="1"/>
</dbReference>
<evidence type="ECO:0000313" key="2">
    <source>
        <dbReference type="EMBL" id="AXK36709.1"/>
    </source>
</evidence>
<reference evidence="2 3" key="1">
    <citation type="submission" date="2018-07" db="EMBL/GenBank/DDBJ databases">
        <title>Draft genome of the type strain Streptomyces armeniacus ATCC 15676.</title>
        <authorList>
            <person name="Labana P."/>
            <person name="Gosse J.T."/>
            <person name="Boddy C.N."/>
        </authorList>
    </citation>
    <scope>NUCLEOTIDE SEQUENCE [LARGE SCALE GENOMIC DNA]</scope>
    <source>
        <strain evidence="2 3">ATCC 15676</strain>
    </source>
</reference>